<keyword evidence="2" id="KW-1185">Reference proteome</keyword>
<dbReference type="EMBL" id="LXQA010312405">
    <property type="protein sequence ID" value="MCI43053.1"/>
    <property type="molecule type" value="Genomic_DNA"/>
</dbReference>
<feature type="non-terminal residue" evidence="1">
    <location>
        <position position="63"/>
    </location>
</feature>
<keyword evidence="1" id="KW-0808">Transferase</keyword>
<comment type="caution">
    <text evidence="1">The sequence shown here is derived from an EMBL/GenBank/DDBJ whole genome shotgun (WGS) entry which is preliminary data.</text>
</comment>
<evidence type="ECO:0000313" key="2">
    <source>
        <dbReference type="Proteomes" id="UP000265520"/>
    </source>
</evidence>
<dbReference type="AlphaFoldDB" id="A0A392S2B1"/>
<accession>A0A392S2B1</accession>
<keyword evidence="1" id="KW-0418">Kinase</keyword>
<sequence length="63" mass="7262">MLLYGFQLSWLSGSCRELCEDNQRCNFNSTTRDVECEKSGYFAPPPVPETGYCRYPWRLGEGC</sequence>
<protein>
    <submittedName>
        <fullName evidence="1">Wall-associated receptor kinase galacturonan-binding protein</fullName>
    </submittedName>
</protein>
<dbReference type="GO" id="GO:0016301">
    <property type="term" value="F:kinase activity"/>
    <property type="evidence" value="ECO:0007669"/>
    <property type="project" value="UniProtKB-KW"/>
</dbReference>
<name>A0A392S2B1_9FABA</name>
<evidence type="ECO:0000313" key="1">
    <source>
        <dbReference type="EMBL" id="MCI43053.1"/>
    </source>
</evidence>
<proteinExistence type="predicted"/>
<keyword evidence="1" id="KW-0675">Receptor</keyword>
<dbReference type="Proteomes" id="UP000265520">
    <property type="component" value="Unassembled WGS sequence"/>
</dbReference>
<organism evidence="1 2">
    <name type="scientific">Trifolium medium</name>
    <dbReference type="NCBI Taxonomy" id="97028"/>
    <lineage>
        <taxon>Eukaryota</taxon>
        <taxon>Viridiplantae</taxon>
        <taxon>Streptophyta</taxon>
        <taxon>Embryophyta</taxon>
        <taxon>Tracheophyta</taxon>
        <taxon>Spermatophyta</taxon>
        <taxon>Magnoliopsida</taxon>
        <taxon>eudicotyledons</taxon>
        <taxon>Gunneridae</taxon>
        <taxon>Pentapetalae</taxon>
        <taxon>rosids</taxon>
        <taxon>fabids</taxon>
        <taxon>Fabales</taxon>
        <taxon>Fabaceae</taxon>
        <taxon>Papilionoideae</taxon>
        <taxon>50 kb inversion clade</taxon>
        <taxon>NPAAA clade</taxon>
        <taxon>Hologalegina</taxon>
        <taxon>IRL clade</taxon>
        <taxon>Trifolieae</taxon>
        <taxon>Trifolium</taxon>
    </lineage>
</organism>
<reference evidence="1 2" key="1">
    <citation type="journal article" date="2018" name="Front. Plant Sci.">
        <title>Red Clover (Trifolium pratense) and Zigzag Clover (T. medium) - A Picture of Genomic Similarities and Differences.</title>
        <authorList>
            <person name="Dluhosova J."/>
            <person name="Istvanek J."/>
            <person name="Nedelnik J."/>
            <person name="Repkova J."/>
        </authorList>
    </citation>
    <scope>NUCLEOTIDE SEQUENCE [LARGE SCALE GENOMIC DNA]</scope>
    <source>
        <strain evidence="2">cv. 10/8</strain>
        <tissue evidence="1">Leaf</tissue>
    </source>
</reference>